<feature type="compositionally biased region" description="Low complexity" evidence="9">
    <location>
        <begin position="290"/>
        <end position="306"/>
    </location>
</feature>
<dbReference type="InterPro" id="IPR019786">
    <property type="entry name" value="Zinc_finger_PHD-type_CS"/>
</dbReference>
<dbReference type="InterPro" id="IPR019787">
    <property type="entry name" value="Znf_PHD-finger"/>
</dbReference>
<dbReference type="SUPFAM" id="SSF57903">
    <property type="entry name" value="FYVE/PHD zinc finger"/>
    <property type="match status" value="1"/>
</dbReference>
<organism evidence="11 12">
    <name type="scientific">Paralvinella palmiformis</name>
    <dbReference type="NCBI Taxonomy" id="53620"/>
    <lineage>
        <taxon>Eukaryota</taxon>
        <taxon>Metazoa</taxon>
        <taxon>Spiralia</taxon>
        <taxon>Lophotrochozoa</taxon>
        <taxon>Annelida</taxon>
        <taxon>Polychaeta</taxon>
        <taxon>Sedentaria</taxon>
        <taxon>Canalipalpata</taxon>
        <taxon>Terebellida</taxon>
        <taxon>Terebelliformia</taxon>
        <taxon>Alvinellidae</taxon>
        <taxon>Paralvinella</taxon>
    </lineage>
</organism>
<keyword evidence="4" id="KW-0479">Metal-binding</keyword>
<dbReference type="FunFam" id="3.30.40.10:FF:000101">
    <property type="entry name" value="Integrator complex subunit 12"/>
    <property type="match status" value="1"/>
</dbReference>
<comment type="caution">
    <text evidence="11">The sequence shown here is derived from an EMBL/GenBank/DDBJ whole genome shotgun (WGS) entry which is preliminary data.</text>
</comment>
<dbReference type="SMART" id="SM00249">
    <property type="entry name" value="PHD"/>
    <property type="match status" value="1"/>
</dbReference>
<dbReference type="InterPro" id="IPR011011">
    <property type="entry name" value="Znf_FYVE_PHD"/>
</dbReference>
<dbReference type="Pfam" id="PF00628">
    <property type="entry name" value="PHD"/>
    <property type="match status" value="1"/>
</dbReference>
<dbReference type="GO" id="GO:0160240">
    <property type="term" value="P:RNA polymerase II transcription initiation surveillance"/>
    <property type="evidence" value="ECO:0007669"/>
    <property type="project" value="UniProtKB-ARBA"/>
</dbReference>
<proteinExistence type="inferred from homology"/>
<evidence type="ECO:0000256" key="6">
    <source>
        <dbReference type="ARBA" id="ARBA00022833"/>
    </source>
</evidence>
<dbReference type="Proteomes" id="UP001208570">
    <property type="component" value="Unassembled WGS sequence"/>
</dbReference>
<feature type="region of interest" description="Disordered" evidence="9">
    <location>
        <begin position="245"/>
        <end position="270"/>
    </location>
</feature>
<feature type="compositionally biased region" description="Low complexity" evidence="9">
    <location>
        <begin position="395"/>
        <end position="457"/>
    </location>
</feature>
<feature type="domain" description="PHD-type" evidence="10">
    <location>
        <begin position="186"/>
        <end position="241"/>
    </location>
</feature>
<evidence type="ECO:0000259" key="10">
    <source>
        <dbReference type="PROSITE" id="PS50016"/>
    </source>
</evidence>
<feature type="compositionally biased region" description="Polar residues" evidence="9">
    <location>
        <begin position="458"/>
        <end position="469"/>
    </location>
</feature>
<accession>A0AAD9JXT9</accession>
<dbReference type="Gene3D" id="3.30.40.10">
    <property type="entry name" value="Zinc/RING finger domain, C3HC4 (zinc finger)"/>
    <property type="match status" value="1"/>
</dbReference>
<dbReference type="InterPro" id="IPR039054">
    <property type="entry name" value="Int12_PHD"/>
</dbReference>
<protein>
    <recommendedName>
        <fullName evidence="3">Integrator complex subunit 12</fullName>
    </recommendedName>
</protein>
<dbReference type="PANTHER" id="PTHR13415">
    <property type="entry name" value="NUCLEAR FACTOR-RELATED"/>
    <property type="match status" value="1"/>
</dbReference>
<evidence type="ECO:0000313" key="12">
    <source>
        <dbReference type="Proteomes" id="UP001208570"/>
    </source>
</evidence>
<evidence type="ECO:0000313" key="11">
    <source>
        <dbReference type="EMBL" id="KAK2161102.1"/>
    </source>
</evidence>
<dbReference type="GO" id="GO:0032039">
    <property type="term" value="C:integrator complex"/>
    <property type="evidence" value="ECO:0007669"/>
    <property type="project" value="UniProtKB-ARBA"/>
</dbReference>
<dbReference type="InterPro" id="IPR001965">
    <property type="entry name" value="Znf_PHD"/>
</dbReference>
<feature type="region of interest" description="Disordered" evidence="9">
    <location>
        <begin position="283"/>
        <end position="493"/>
    </location>
</feature>
<dbReference type="InterPro" id="IPR051776">
    <property type="entry name" value="Integrator_subunit_12"/>
</dbReference>
<comment type="subcellular location">
    <subcellularLocation>
        <location evidence="1">Nucleus</location>
    </subcellularLocation>
</comment>
<feature type="compositionally biased region" description="Polar residues" evidence="9">
    <location>
        <begin position="376"/>
        <end position="386"/>
    </location>
</feature>
<keyword evidence="7" id="KW-0539">Nucleus</keyword>
<evidence type="ECO:0000256" key="2">
    <source>
        <dbReference type="ARBA" id="ARBA00006009"/>
    </source>
</evidence>
<feature type="region of interest" description="Disordered" evidence="9">
    <location>
        <begin position="93"/>
        <end position="176"/>
    </location>
</feature>
<evidence type="ECO:0000256" key="3">
    <source>
        <dbReference type="ARBA" id="ARBA00016814"/>
    </source>
</evidence>
<keyword evidence="6" id="KW-0862">Zinc</keyword>
<evidence type="ECO:0000256" key="4">
    <source>
        <dbReference type="ARBA" id="ARBA00022723"/>
    </source>
</evidence>
<keyword evidence="12" id="KW-1185">Reference proteome</keyword>
<sequence length="493" mass="53261">MATVELEPLFIKGLKLMHSSRANALEDLKQMTDEAIALRRGELALKKLENEGKLGDTKIGIKREYGDVDKKGENVKQSLEKLKEDLAFLTEDSVPPKKPKLESGIDSKLNTLAKERDRTRDASQDFSHRDRRESEEREVHKPTLKEDPSWLDIGGGKADAESSDEDNDSSNFPGLDAEQFATDMMDLACVVCKRLDMTSGNRLLDCQECHRLYHQECHKPPVNEDVDDPRFVWYCSKCSKNMKKLVKSQKPKSNQNTATREKEIPSVPLKAFRAESTIQTPFRRFDTSKSVGSSRDNGSRSSSTSSHPYTGLASLAANLSSKTHGASSSGTSWSKTSKSARAEPAGRSSSTSTHTSKADNSKGLGFLFKPDAHKITNLSSQKSTPSEKGGLYKMGSGSKASTSGKSTSSSVKPMGTGTSLPTKTTVTSSSSSSVTKSGSSGAALSRSASSSSISSSSTTGKGMQSSSIMSADKKVQLMKKKAAARAAEKKSLR</sequence>
<evidence type="ECO:0000256" key="7">
    <source>
        <dbReference type="ARBA" id="ARBA00023242"/>
    </source>
</evidence>
<evidence type="ECO:0000256" key="9">
    <source>
        <dbReference type="SAM" id="MobiDB-lite"/>
    </source>
</evidence>
<name>A0AAD9JXT9_9ANNE</name>
<feature type="compositionally biased region" description="Low complexity" evidence="9">
    <location>
        <begin position="325"/>
        <end position="339"/>
    </location>
</feature>
<reference evidence="11" key="1">
    <citation type="journal article" date="2023" name="Mol. Biol. Evol.">
        <title>Third-Generation Sequencing Reveals the Adaptive Role of the Epigenome in Three Deep-Sea Polychaetes.</title>
        <authorList>
            <person name="Perez M."/>
            <person name="Aroh O."/>
            <person name="Sun Y."/>
            <person name="Lan Y."/>
            <person name="Juniper S.K."/>
            <person name="Young C.R."/>
            <person name="Angers B."/>
            <person name="Qian P.Y."/>
        </authorList>
    </citation>
    <scope>NUCLEOTIDE SEQUENCE</scope>
    <source>
        <strain evidence="11">P08H-3</strain>
    </source>
</reference>
<dbReference type="EMBL" id="JAODUP010000121">
    <property type="protein sequence ID" value="KAK2161102.1"/>
    <property type="molecule type" value="Genomic_DNA"/>
</dbReference>
<gene>
    <name evidence="11" type="ORF">LSH36_121g05029</name>
</gene>
<dbReference type="GO" id="GO:0160232">
    <property type="term" value="C:INTAC complex"/>
    <property type="evidence" value="ECO:0007669"/>
    <property type="project" value="UniProtKB-ARBA"/>
</dbReference>
<comment type="similarity">
    <text evidence="2">Belongs to the Integrator subunit 12 family.</text>
</comment>
<dbReference type="AlphaFoldDB" id="A0AAD9JXT9"/>
<dbReference type="InterPro" id="IPR013083">
    <property type="entry name" value="Znf_RING/FYVE/PHD"/>
</dbReference>
<evidence type="ECO:0000256" key="5">
    <source>
        <dbReference type="ARBA" id="ARBA00022771"/>
    </source>
</evidence>
<dbReference type="GO" id="GO:0034472">
    <property type="term" value="P:snRNA 3'-end processing"/>
    <property type="evidence" value="ECO:0007669"/>
    <property type="project" value="TreeGrafter"/>
</dbReference>
<dbReference type="PROSITE" id="PS50016">
    <property type="entry name" value="ZF_PHD_2"/>
    <property type="match status" value="1"/>
</dbReference>
<keyword evidence="5 8" id="KW-0863">Zinc-finger</keyword>
<evidence type="ECO:0000256" key="8">
    <source>
        <dbReference type="PROSITE-ProRule" id="PRU00146"/>
    </source>
</evidence>
<evidence type="ECO:0000256" key="1">
    <source>
        <dbReference type="ARBA" id="ARBA00004123"/>
    </source>
</evidence>
<dbReference type="CDD" id="cd15501">
    <property type="entry name" value="PHD_Int12"/>
    <property type="match status" value="1"/>
</dbReference>
<dbReference type="PANTHER" id="PTHR13415:SF2">
    <property type="entry name" value="INTEGRATOR COMPLEX SUBUNIT 12"/>
    <property type="match status" value="1"/>
</dbReference>
<dbReference type="GO" id="GO:0008270">
    <property type="term" value="F:zinc ion binding"/>
    <property type="evidence" value="ECO:0007669"/>
    <property type="project" value="UniProtKB-KW"/>
</dbReference>
<feature type="compositionally biased region" description="Basic and acidic residues" evidence="9">
    <location>
        <begin position="113"/>
        <end position="148"/>
    </location>
</feature>
<dbReference type="PROSITE" id="PS01359">
    <property type="entry name" value="ZF_PHD_1"/>
    <property type="match status" value="1"/>
</dbReference>